<proteinExistence type="predicted"/>
<dbReference type="EMBL" id="JABANE010000002">
    <property type="protein sequence ID" value="NME66527.1"/>
    <property type="molecule type" value="Genomic_DNA"/>
</dbReference>
<dbReference type="PANTHER" id="PTHR43747:SF1">
    <property type="entry name" value="SLR1998 PROTEIN"/>
    <property type="match status" value="1"/>
</dbReference>
<reference evidence="2 3" key="1">
    <citation type="submission" date="2020-04" db="EMBL/GenBank/DDBJ databases">
        <title>Flammeovirga sp. SR4, a novel species isolated from seawater.</title>
        <authorList>
            <person name="Wang X."/>
        </authorList>
    </citation>
    <scope>NUCLEOTIDE SEQUENCE [LARGE SCALE GENOMIC DNA]</scope>
    <source>
        <strain evidence="2 3">ATCC 23126</strain>
    </source>
</reference>
<feature type="domain" description="FAD-binding" evidence="1">
    <location>
        <begin position="3"/>
        <end position="167"/>
    </location>
</feature>
<evidence type="ECO:0000259" key="1">
    <source>
        <dbReference type="Pfam" id="PF01494"/>
    </source>
</evidence>
<sequence length="410" mass="46699">MKQTDVLIIGAGPSGSIAGSILLQNGFNVTIIEKEQFPRFVVGESLIPKVMQHLDKAGLLDTLNEQHFEKKFGARFLKEDKVCNFSFAEKFTDGWEWTWQMPRADFDYTIAKEVEKKGAEVLYQHAVTNVDFSTGSVITSIEDKNGNTSQIASKYIIDGSGYGRVLPRLLDLSKPSDLPPRGSFFTHVEDINRPDTIDGTTITFDILHQNLWFWVIPFSNGKTSLGFVGDTHFFEGITEENKAEKFNEMIQQSDFYKERFSNLEYEFEPVMKVGYSVGVKQLFGDRYVLTGNSTEFLDPVFSSGVSFAAESSALAAELVSKALKGEDVDWQKDYSDYILRGVEVFKSYIKYWYDGSLQDLFFSDNINPEFKKQITSILAGYVWDKENRFVNRHKTIIKTINHFQKEAQSL</sequence>
<dbReference type="RefSeq" id="WP_169654275.1">
    <property type="nucleotide sequence ID" value="NZ_JABANE010000002.1"/>
</dbReference>
<name>A0A7X9RSX7_9BACT</name>
<evidence type="ECO:0000313" key="2">
    <source>
        <dbReference type="EMBL" id="NME66527.1"/>
    </source>
</evidence>
<dbReference type="AlphaFoldDB" id="A0A7X9RSX7"/>
<dbReference type="SUPFAM" id="SSF51905">
    <property type="entry name" value="FAD/NAD(P)-binding domain"/>
    <property type="match status" value="1"/>
</dbReference>
<gene>
    <name evidence="2" type="ORF">HHU12_01000</name>
</gene>
<dbReference type="PRINTS" id="PR00420">
    <property type="entry name" value="RNGMNOXGNASE"/>
</dbReference>
<dbReference type="Proteomes" id="UP000576082">
    <property type="component" value="Unassembled WGS sequence"/>
</dbReference>
<dbReference type="InterPro" id="IPR050816">
    <property type="entry name" value="Flavin-dep_Halogenase_NPB"/>
</dbReference>
<dbReference type="PANTHER" id="PTHR43747">
    <property type="entry name" value="FAD-BINDING PROTEIN"/>
    <property type="match status" value="1"/>
</dbReference>
<dbReference type="InterPro" id="IPR002938">
    <property type="entry name" value="FAD-bd"/>
</dbReference>
<dbReference type="Gene3D" id="3.50.50.60">
    <property type="entry name" value="FAD/NAD(P)-binding domain"/>
    <property type="match status" value="1"/>
</dbReference>
<evidence type="ECO:0000313" key="3">
    <source>
        <dbReference type="Proteomes" id="UP000576082"/>
    </source>
</evidence>
<keyword evidence="3" id="KW-1185">Reference proteome</keyword>
<organism evidence="2 3">
    <name type="scientific">Flammeovirga aprica JL-4</name>
    <dbReference type="NCBI Taxonomy" id="694437"/>
    <lineage>
        <taxon>Bacteria</taxon>
        <taxon>Pseudomonadati</taxon>
        <taxon>Bacteroidota</taxon>
        <taxon>Cytophagia</taxon>
        <taxon>Cytophagales</taxon>
        <taxon>Flammeovirgaceae</taxon>
        <taxon>Flammeovirga</taxon>
    </lineage>
</organism>
<protein>
    <submittedName>
        <fullName evidence="2">NAD(P)/FAD-dependent oxidoreductase</fullName>
    </submittedName>
</protein>
<dbReference type="Pfam" id="PF01494">
    <property type="entry name" value="FAD_binding_3"/>
    <property type="match status" value="1"/>
</dbReference>
<dbReference type="InterPro" id="IPR036188">
    <property type="entry name" value="FAD/NAD-bd_sf"/>
</dbReference>
<accession>A0A7X9RSX7</accession>
<comment type="caution">
    <text evidence="2">The sequence shown here is derived from an EMBL/GenBank/DDBJ whole genome shotgun (WGS) entry which is preliminary data.</text>
</comment>
<dbReference type="GO" id="GO:0071949">
    <property type="term" value="F:FAD binding"/>
    <property type="evidence" value="ECO:0007669"/>
    <property type="project" value="InterPro"/>
</dbReference>